<evidence type="ECO:0000259" key="5">
    <source>
        <dbReference type="PROSITE" id="PS50977"/>
    </source>
</evidence>
<evidence type="ECO:0000256" key="4">
    <source>
        <dbReference type="PROSITE-ProRule" id="PRU00335"/>
    </source>
</evidence>
<evidence type="ECO:0000313" key="6">
    <source>
        <dbReference type="EMBL" id="OPC77015.1"/>
    </source>
</evidence>
<feature type="domain" description="HTH tetR-type" evidence="5">
    <location>
        <begin position="6"/>
        <end position="66"/>
    </location>
</feature>
<dbReference type="PRINTS" id="PR00455">
    <property type="entry name" value="HTHTETR"/>
</dbReference>
<dbReference type="GO" id="GO:0003700">
    <property type="term" value="F:DNA-binding transcription factor activity"/>
    <property type="evidence" value="ECO:0007669"/>
    <property type="project" value="TreeGrafter"/>
</dbReference>
<feature type="DNA-binding region" description="H-T-H motif" evidence="4">
    <location>
        <begin position="29"/>
        <end position="48"/>
    </location>
</feature>
<accession>A0A1T3NJX6</accession>
<dbReference type="InterPro" id="IPR009057">
    <property type="entry name" value="Homeodomain-like_sf"/>
</dbReference>
<evidence type="ECO:0000256" key="3">
    <source>
        <dbReference type="ARBA" id="ARBA00023163"/>
    </source>
</evidence>
<reference evidence="6 7" key="1">
    <citation type="submission" date="2017-03" db="EMBL/GenBank/DDBJ databases">
        <title>Draft genome sequence of Streptomyces scabrisporus NF3, endophyte isolated from Amphipterygium adstringens.</title>
        <authorList>
            <person name="Vazquez M."/>
            <person name="Ceapa C.D."/>
            <person name="Rodriguez Luna D."/>
            <person name="Sanchez Esquivel S."/>
        </authorList>
    </citation>
    <scope>NUCLEOTIDE SEQUENCE [LARGE SCALE GENOMIC DNA]</scope>
    <source>
        <strain evidence="6 7">NF3</strain>
    </source>
</reference>
<dbReference type="InterPro" id="IPR001647">
    <property type="entry name" value="HTH_TetR"/>
</dbReference>
<protein>
    <submittedName>
        <fullName evidence="6">TetR family transcriptional regulator</fullName>
    </submittedName>
</protein>
<organism evidence="6 7">
    <name type="scientific">Embleya scabrispora</name>
    <dbReference type="NCBI Taxonomy" id="159449"/>
    <lineage>
        <taxon>Bacteria</taxon>
        <taxon>Bacillati</taxon>
        <taxon>Actinomycetota</taxon>
        <taxon>Actinomycetes</taxon>
        <taxon>Kitasatosporales</taxon>
        <taxon>Streptomycetaceae</taxon>
        <taxon>Embleya</taxon>
    </lineage>
</organism>
<keyword evidence="3" id="KW-0804">Transcription</keyword>
<dbReference type="OrthoDB" id="4746440at2"/>
<dbReference type="STRING" id="159449.B4N89_41290"/>
<dbReference type="PANTHER" id="PTHR30055">
    <property type="entry name" value="HTH-TYPE TRANSCRIPTIONAL REGULATOR RUTR"/>
    <property type="match status" value="1"/>
</dbReference>
<dbReference type="Pfam" id="PF00440">
    <property type="entry name" value="TetR_N"/>
    <property type="match status" value="1"/>
</dbReference>
<sequence>MPRWESDAQGRLERAALELFETQGFERTSVAQIAVAAGLKERSFYRYFPDKREVLFAGNQLETHLVAQFEATDPDLTPLEALLTALRTTEEIFRPREYLLRRARVIAANPALAERDLIKLADIADALTRALERRGVEPGKARFVIDVVLAIHRRAASRWLTDPDASLSQLITQAADELRETVTLPAPTAH</sequence>
<dbReference type="RefSeq" id="WP_078981776.1">
    <property type="nucleotide sequence ID" value="NZ_MWQN01000004.1"/>
</dbReference>
<evidence type="ECO:0000256" key="1">
    <source>
        <dbReference type="ARBA" id="ARBA00023015"/>
    </source>
</evidence>
<comment type="caution">
    <text evidence="6">The sequence shown here is derived from an EMBL/GenBank/DDBJ whole genome shotgun (WGS) entry which is preliminary data.</text>
</comment>
<dbReference type="PROSITE" id="PS50977">
    <property type="entry name" value="HTH_TETR_2"/>
    <property type="match status" value="1"/>
</dbReference>
<dbReference type="Pfam" id="PF17754">
    <property type="entry name" value="TetR_C_14"/>
    <property type="match status" value="1"/>
</dbReference>
<dbReference type="PANTHER" id="PTHR30055:SF238">
    <property type="entry name" value="MYCOFACTOCIN BIOSYNTHESIS TRANSCRIPTIONAL REGULATOR MFTR-RELATED"/>
    <property type="match status" value="1"/>
</dbReference>
<evidence type="ECO:0000256" key="2">
    <source>
        <dbReference type="ARBA" id="ARBA00023125"/>
    </source>
</evidence>
<keyword evidence="7" id="KW-1185">Reference proteome</keyword>
<proteinExistence type="predicted"/>
<dbReference type="Proteomes" id="UP000190037">
    <property type="component" value="Unassembled WGS sequence"/>
</dbReference>
<name>A0A1T3NJX6_9ACTN</name>
<dbReference type="EMBL" id="MWQN01000004">
    <property type="protein sequence ID" value="OPC77015.1"/>
    <property type="molecule type" value="Genomic_DNA"/>
</dbReference>
<keyword evidence="2 4" id="KW-0238">DNA-binding</keyword>
<dbReference type="Gene3D" id="1.10.357.10">
    <property type="entry name" value="Tetracycline Repressor, domain 2"/>
    <property type="match status" value="1"/>
</dbReference>
<dbReference type="AlphaFoldDB" id="A0A1T3NJX6"/>
<gene>
    <name evidence="6" type="ORF">B4N89_41290</name>
</gene>
<dbReference type="GO" id="GO:0000976">
    <property type="term" value="F:transcription cis-regulatory region binding"/>
    <property type="evidence" value="ECO:0007669"/>
    <property type="project" value="TreeGrafter"/>
</dbReference>
<evidence type="ECO:0000313" key="7">
    <source>
        <dbReference type="Proteomes" id="UP000190037"/>
    </source>
</evidence>
<dbReference type="InterPro" id="IPR050109">
    <property type="entry name" value="HTH-type_TetR-like_transc_reg"/>
</dbReference>
<dbReference type="InterPro" id="IPR041347">
    <property type="entry name" value="MftR_C"/>
</dbReference>
<keyword evidence="1" id="KW-0805">Transcription regulation</keyword>
<dbReference type="SUPFAM" id="SSF46689">
    <property type="entry name" value="Homeodomain-like"/>
    <property type="match status" value="1"/>
</dbReference>